<reference evidence="4" key="1">
    <citation type="submission" date="2025-08" db="UniProtKB">
        <authorList>
            <consortium name="RefSeq"/>
        </authorList>
    </citation>
    <scope>IDENTIFICATION</scope>
    <source>
        <tissue evidence="4">Liver</tissue>
    </source>
</reference>
<feature type="domain" description="Methyltransferase" evidence="2">
    <location>
        <begin position="6"/>
        <end position="212"/>
    </location>
</feature>
<dbReference type="KEGG" id="pbi:107326368"/>
<keyword evidence="3" id="KW-1185">Reference proteome</keyword>
<name>A0A9F5J7L3_PYTBI</name>
<dbReference type="OMA" id="ITSAACC"/>
<feature type="non-terminal residue" evidence="4">
    <location>
        <position position="1"/>
    </location>
</feature>
<dbReference type="RefSeq" id="XP_025029058.1">
    <property type="nucleotide sequence ID" value="XM_025173290.1"/>
</dbReference>
<accession>A0A9F5J7L3</accession>
<dbReference type="Proteomes" id="UP000695026">
    <property type="component" value="Unplaced"/>
</dbReference>
<dbReference type="InterPro" id="IPR025714">
    <property type="entry name" value="Methyltranfer_dom"/>
</dbReference>
<sequence length="394" mass="42683">SPSFRQAVKRLSELTGCRRGADVGSGQGHLSRFLAFGLGLSVTAVEGDPRLVAQAVRFDRELVRGLQKEQARRQAPDSLSVQGPSHVVGWVSPDSPWPEFLELLRFGKAEGGDAAGGGSARGEAPGRQPTVLCELRETEARKGGADPGEGVPDSLEWSPPARLQPQHPQKPLLLTGLHACGDLSATLLRLFVACPHVVGITSAACCYMKLSTGEVAQPGYPLSAWVSGLPGHQLSYKAREGACHAIEDYVLRLERNSPSLKTHCFRARLETVIRAIDPAKKRIGVQAIPKAHEMTFEQYARRGLERVCLSPSGPLEPASLAQQQKVVVFFSLALLLAPLVETLILLDRMIYLQEQGFPCELIPLFNPTFSARNLVLVAAKKELPSDLWGLTAED</sequence>
<evidence type="ECO:0000256" key="1">
    <source>
        <dbReference type="SAM" id="MobiDB-lite"/>
    </source>
</evidence>
<dbReference type="CTD" id="51093"/>
<protein>
    <submittedName>
        <fullName evidence="4">Protein RRNAD1</fullName>
    </submittedName>
</protein>
<dbReference type="AlphaFoldDB" id="A0A9F5J7L3"/>
<dbReference type="GeneID" id="107326368"/>
<dbReference type="PANTHER" id="PTHR12496">
    <property type="entry name" value="CGI-41 METHYLTRANSFERASE"/>
    <property type="match status" value="1"/>
</dbReference>
<evidence type="ECO:0000313" key="4">
    <source>
        <dbReference type="RefSeq" id="XP_025029058.1"/>
    </source>
</evidence>
<organism evidence="3 4">
    <name type="scientific">Python bivittatus</name>
    <name type="common">Burmese python</name>
    <name type="synonym">Python molurus bivittatus</name>
    <dbReference type="NCBI Taxonomy" id="176946"/>
    <lineage>
        <taxon>Eukaryota</taxon>
        <taxon>Metazoa</taxon>
        <taxon>Chordata</taxon>
        <taxon>Craniata</taxon>
        <taxon>Vertebrata</taxon>
        <taxon>Euteleostomi</taxon>
        <taxon>Lepidosauria</taxon>
        <taxon>Squamata</taxon>
        <taxon>Bifurcata</taxon>
        <taxon>Unidentata</taxon>
        <taxon>Episquamata</taxon>
        <taxon>Toxicofera</taxon>
        <taxon>Serpentes</taxon>
        <taxon>Henophidia</taxon>
        <taxon>Pythonidae</taxon>
        <taxon>Python</taxon>
    </lineage>
</organism>
<gene>
    <name evidence="4" type="primary">RRNAD1</name>
</gene>
<feature type="region of interest" description="Disordered" evidence="1">
    <location>
        <begin position="140"/>
        <end position="168"/>
    </location>
</feature>
<proteinExistence type="predicted"/>
<dbReference type="PANTHER" id="PTHR12496:SF2">
    <property type="entry name" value="METHYLTRANSFERASE-LIKE PROTEIN 25B"/>
    <property type="match status" value="1"/>
</dbReference>
<dbReference type="InterPro" id="IPR029063">
    <property type="entry name" value="SAM-dependent_MTases_sf"/>
</dbReference>
<evidence type="ECO:0000259" key="2">
    <source>
        <dbReference type="Pfam" id="PF13679"/>
    </source>
</evidence>
<dbReference type="CDD" id="cd02440">
    <property type="entry name" value="AdoMet_MTases"/>
    <property type="match status" value="1"/>
</dbReference>
<dbReference type="OrthoDB" id="5875367at2759"/>
<dbReference type="InterPro" id="IPR052220">
    <property type="entry name" value="METTL25"/>
</dbReference>
<dbReference type="SUPFAM" id="SSF53335">
    <property type="entry name" value="S-adenosyl-L-methionine-dependent methyltransferases"/>
    <property type="match status" value="1"/>
</dbReference>
<dbReference type="Pfam" id="PF13679">
    <property type="entry name" value="Methyltransf_32"/>
    <property type="match status" value="1"/>
</dbReference>
<evidence type="ECO:0000313" key="3">
    <source>
        <dbReference type="Proteomes" id="UP000695026"/>
    </source>
</evidence>